<evidence type="ECO:0000313" key="1">
    <source>
        <dbReference type="EMBL" id="GHA33322.1"/>
    </source>
</evidence>
<proteinExistence type="predicted"/>
<evidence type="ECO:0000313" key="2">
    <source>
        <dbReference type="Proteomes" id="UP000646579"/>
    </source>
</evidence>
<reference evidence="1" key="2">
    <citation type="submission" date="2020-09" db="EMBL/GenBank/DDBJ databases">
        <authorList>
            <person name="Sun Q."/>
            <person name="Kim S."/>
        </authorList>
    </citation>
    <scope>NUCLEOTIDE SEQUENCE</scope>
    <source>
        <strain evidence="1">KCTC 32437</strain>
    </source>
</reference>
<reference evidence="1" key="1">
    <citation type="journal article" date="2014" name="Int. J. Syst. Evol. Microbiol.">
        <title>Complete genome sequence of Corynebacterium casei LMG S-19264T (=DSM 44701T), isolated from a smear-ripened cheese.</title>
        <authorList>
            <consortium name="US DOE Joint Genome Institute (JGI-PGF)"/>
            <person name="Walter F."/>
            <person name="Albersmeier A."/>
            <person name="Kalinowski J."/>
            <person name="Ruckert C."/>
        </authorList>
    </citation>
    <scope>NUCLEOTIDE SEQUENCE</scope>
    <source>
        <strain evidence="1">KCTC 32437</strain>
    </source>
</reference>
<organism evidence="1 2">
    <name type="scientific">Devosia pacifica</name>
    <dbReference type="NCBI Taxonomy" id="1335967"/>
    <lineage>
        <taxon>Bacteria</taxon>
        <taxon>Pseudomonadati</taxon>
        <taxon>Pseudomonadota</taxon>
        <taxon>Alphaproteobacteria</taxon>
        <taxon>Hyphomicrobiales</taxon>
        <taxon>Devosiaceae</taxon>
        <taxon>Devosia</taxon>
    </lineage>
</organism>
<dbReference type="PANTHER" id="PTHR39337">
    <property type="entry name" value="BLR5642 PROTEIN"/>
    <property type="match status" value="1"/>
</dbReference>
<dbReference type="Proteomes" id="UP000646579">
    <property type="component" value="Unassembled WGS sequence"/>
</dbReference>
<name>A0A918VX48_9HYPH</name>
<dbReference type="PANTHER" id="PTHR39337:SF1">
    <property type="entry name" value="BLR5642 PROTEIN"/>
    <property type="match status" value="1"/>
</dbReference>
<comment type="caution">
    <text evidence="1">The sequence shown here is derived from an EMBL/GenBank/DDBJ whole genome shotgun (WGS) entry which is preliminary data.</text>
</comment>
<keyword evidence="2" id="KW-1185">Reference proteome</keyword>
<dbReference type="Pfam" id="PF04343">
    <property type="entry name" value="DUF488"/>
    <property type="match status" value="1"/>
</dbReference>
<dbReference type="PIRSF" id="PIRSF024492">
    <property type="entry name" value="UCP024492"/>
    <property type="match status" value="1"/>
</dbReference>
<evidence type="ECO:0008006" key="3">
    <source>
        <dbReference type="Google" id="ProtNLM"/>
    </source>
</evidence>
<accession>A0A918VX48</accession>
<dbReference type="InterPro" id="IPR007438">
    <property type="entry name" value="DUF488"/>
</dbReference>
<dbReference type="AlphaFoldDB" id="A0A918VX48"/>
<gene>
    <name evidence="1" type="ORF">GCM10007989_31920</name>
</gene>
<dbReference type="RefSeq" id="WP_189426700.1">
    <property type="nucleotide sequence ID" value="NZ_BMZE01000003.1"/>
</dbReference>
<sequence>MRQPRFPIFTIGHSSHALETFVEMLRAAGVGMIIDVRSFPRSRTNPQFNTETLPPELAPDQIAYEHLPDLGGRRKAQGTVPSGMNGLWHNRSFQNYADYALTEQFQVALDRVVGMACHHRLALMCSEAVWWRCHRRIITDYLIAREIEVLHIMSVSKTSAARLTQGAVIGSDKMVRYPQPDQ</sequence>
<dbReference type="InterPro" id="IPR014519">
    <property type="entry name" value="UCP024492"/>
</dbReference>
<protein>
    <recommendedName>
        <fullName evidence="3">DNA repair protein</fullName>
    </recommendedName>
</protein>
<dbReference type="EMBL" id="BMZE01000003">
    <property type="protein sequence ID" value="GHA33322.1"/>
    <property type="molecule type" value="Genomic_DNA"/>
</dbReference>